<name>A0ABW5DLC7_9PROT</name>
<dbReference type="InterPro" id="IPR000620">
    <property type="entry name" value="EamA_dom"/>
</dbReference>
<feature type="transmembrane region" description="Helical" evidence="1">
    <location>
        <begin position="184"/>
        <end position="206"/>
    </location>
</feature>
<feature type="transmembrane region" description="Helical" evidence="1">
    <location>
        <begin position="41"/>
        <end position="59"/>
    </location>
</feature>
<evidence type="ECO:0000313" key="3">
    <source>
        <dbReference type="EMBL" id="MFD2261938.1"/>
    </source>
</evidence>
<accession>A0ABW5DLC7</accession>
<dbReference type="Pfam" id="PF00892">
    <property type="entry name" value="EamA"/>
    <property type="match status" value="2"/>
</dbReference>
<feature type="transmembrane region" description="Helical" evidence="1">
    <location>
        <begin position="99"/>
        <end position="121"/>
    </location>
</feature>
<dbReference type="InterPro" id="IPR037185">
    <property type="entry name" value="EmrE-like"/>
</dbReference>
<keyword evidence="1" id="KW-0472">Membrane</keyword>
<evidence type="ECO:0000256" key="1">
    <source>
        <dbReference type="SAM" id="Phobius"/>
    </source>
</evidence>
<sequence>MGSETRAVEMRAGLAFGLAMCVSGTLGVMVVEAGTDPVTTVFWRCALALPVILLYAAWRGLLKPPFPPLKLWLLAGLSGALFVGDWIALFAAYCLIPVGLATITLNLYPFITLGLAAVVLRERPGWNALGWIVIAFGGFLLATGLLGLGGTWDPLGIILSLVAAVFYAAATLVGRFLKAMPALLTTLVQMSVGVLSLGLFIAPVGGMPETSWFWLAAMALGPTAGSYVLMNLAFGRARMAVIAVLSFVYPVVTAVLDALVYGRVLTPLQILGFLLIAGASLAVTFRWPLNPFSSRRQPEAAG</sequence>
<evidence type="ECO:0000259" key="2">
    <source>
        <dbReference type="Pfam" id="PF00892"/>
    </source>
</evidence>
<keyword evidence="4" id="KW-1185">Reference proteome</keyword>
<protein>
    <submittedName>
        <fullName evidence="3">DMT family transporter</fullName>
    </submittedName>
</protein>
<feature type="transmembrane region" description="Helical" evidence="1">
    <location>
        <begin position="128"/>
        <end position="149"/>
    </location>
</feature>
<evidence type="ECO:0000313" key="4">
    <source>
        <dbReference type="Proteomes" id="UP001597295"/>
    </source>
</evidence>
<feature type="transmembrane region" description="Helical" evidence="1">
    <location>
        <begin position="241"/>
        <end position="262"/>
    </location>
</feature>
<dbReference type="PANTHER" id="PTHR22911">
    <property type="entry name" value="ACYL-MALONYL CONDENSING ENZYME-RELATED"/>
    <property type="match status" value="1"/>
</dbReference>
<feature type="domain" description="EamA" evidence="2">
    <location>
        <begin position="155"/>
        <end position="283"/>
    </location>
</feature>
<comment type="caution">
    <text evidence="3">The sequence shown here is derived from an EMBL/GenBank/DDBJ whole genome shotgun (WGS) entry which is preliminary data.</text>
</comment>
<organism evidence="3 4">
    <name type="scientific">Lacibacterium aquatile</name>
    <dbReference type="NCBI Taxonomy" id="1168082"/>
    <lineage>
        <taxon>Bacteria</taxon>
        <taxon>Pseudomonadati</taxon>
        <taxon>Pseudomonadota</taxon>
        <taxon>Alphaproteobacteria</taxon>
        <taxon>Rhodospirillales</taxon>
        <taxon>Rhodospirillaceae</taxon>
    </lineage>
</organism>
<feature type="transmembrane region" description="Helical" evidence="1">
    <location>
        <begin position="155"/>
        <end position="177"/>
    </location>
</feature>
<proteinExistence type="predicted"/>
<feature type="transmembrane region" description="Helical" evidence="1">
    <location>
        <begin position="71"/>
        <end position="93"/>
    </location>
</feature>
<dbReference type="Proteomes" id="UP001597295">
    <property type="component" value="Unassembled WGS sequence"/>
</dbReference>
<feature type="transmembrane region" description="Helical" evidence="1">
    <location>
        <begin position="268"/>
        <end position="289"/>
    </location>
</feature>
<feature type="transmembrane region" description="Helical" evidence="1">
    <location>
        <begin position="12"/>
        <end position="35"/>
    </location>
</feature>
<dbReference type="EMBL" id="JBHUIP010000003">
    <property type="protein sequence ID" value="MFD2261938.1"/>
    <property type="molecule type" value="Genomic_DNA"/>
</dbReference>
<dbReference type="PANTHER" id="PTHR22911:SF102">
    <property type="entry name" value="MEMBRANE PROTEIN"/>
    <property type="match status" value="1"/>
</dbReference>
<feature type="domain" description="EamA" evidence="2">
    <location>
        <begin position="18"/>
        <end position="142"/>
    </location>
</feature>
<keyword evidence="1" id="KW-0812">Transmembrane</keyword>
<dbReference type="SUPFAM" id="SSF103481">
    <property type="entry name" value="Multidrug resistance efflux transporter EmrE"/>
    <property type="match status" value="2"/>
</dbReference>
<gene>
    <name evidence="3" type="ORF">ACFSM5_03500</name>
</gene>
<keyword evidence="1" id="KW-1133">Transmembrane helix</keyword>
<dbReference type="RefSeq" id="WP_379874852.1">
    <property type="nucleotide sequence ID" value="NZ_JBHUIP010000003.1"/>
</dbReference>
<feature type="transmembrane region" description="Helical" evidence="1">
    <location>
        <begin position="212"/>
        <end position="234"/>
    </location>
</feature>
<reference evidence="4" key="1">
    <citation type="journal article" date="2019" name="Int. J. Syst. Evol. Microbiol.">
        <title>The Global Catalogue of Microorganisms (GCM) 10K type strain sequencing project: providing services to taxonomists for standard genome sequencing and annotation.</title>
        <authorList>
            <consortium name="The Broad Institute Genomics Platform"/>
            <consortium name="The Broad Institute Genome Sequencing Center for Infectious Disease"/>
            <person name="Wu L."/>
            <person name="Ma J."/>
        </authorList>
    </citation>
    <scope>NUCLEOTIDE SEQUENCE [LARGE SCALE GENOMIC DNA]</scope>
    <source>
        <strain evidence="4">CGMCC 1.19062</strain>
    </source>
</reference>